<evidence type="ECO:0000256" key="1">
    <source>
        <dbReference type="SAM" id="MobiDB-lite"/>
    </source>
</evidence>
<dbReference type="AlphaFoldDB" id="A0A167W8V4"/>
<accession>A0A167W8V4</accession>
<protein>
    <submittedName>
        <fullName evidence="2">Uncharacterized protein</fullName>
    </submittedName>
</protein>
<dbReference type="VEuPathDB" id="FungiDB:AAP_04861"/>
<feature type="compositionally biased region" description="Pro residues" evidence="1">
    <location>
        <begin position="62"/>
        <end position="114"/>
    </location>
</feature>
<dbReference type="EMBL" id="AZGZ01000025">
    <property type="protein sequence ID" value="KZZ88538.1"/>
    <property type="molecule type" value="Genomic_DNA"/>
</dbReference>
<comment type="caution">
    <text evidence="2">The sequence shown here is derived from an EMBL/GenBank/DDBJ whole genome shotgun (WGS) entry which is preliminary data.</text>
</comment>
<evidence type="ECO:0000313" key="2">
    <source>
        <dbReference type="EMBL" id="KZZ88538.1"/>
    </source>
</evidence>
<reference evidence="2 3" key="1">
    <citation type="journal article" date="2016" name="Genome Biol. Evol.">
        <title>Divergent and convergent evolution of fungal pathogenicity.</title>
        <authorList>
            <person name="Shang Y."/>
            <person name="Xiao G."/>
            <person name="Zheng P."/>
            <person name="Cen K."/>
            <person name="Zhan S."/>
            <person name="Wang C."/>
        </authorList>
    </citation>
    <scope>NUCLEOTIDE SEQUENCE [LARGE SCALE GENOMIC DNA]</scope>
    <source>
        <strain evidence="2 3">ARSEF 7405</strain>
    </source>
</reference>
<evidence type="ECO:0000313" key="3">
    <source>
        <dbReference type="Proteomes" id="UP000242877"/>
    </source>
</evidence>
<organism evidence="2 3">
    <name type="scientific">Ascosphaera apis ARSEF 7405</name>
    <dbReference type="NCBI Taxonomy" id="392613"/>
    <lineage>
        <taxon>Eukaryota</taxon>
        <taxon>Fungi</taxon>
        <taxon>Dikarya</taxon>
        <taxon>Ascomycota</taxon>
        <taxon>Pezizomycotina</taxon>
        <taxon>Eurotiomycetes</taxon>
        <taxon>Eurotiomycetidae</taxon>
        <taxon>Onygenales</taxon>
        <taxon>Ascosphaeraceae</taxon>
        <taxon>Ascosphaera</taxon>
    </lineage>
</organism>
<keyword evidence="3" id="KW-1185">Reference proteome</keyword>
<dbReference type="Proteomes" id="UP000242877">
    <property type="component" value="Unassembled WGS sequence"/>
</dbReference>
<gene>
    <name evidence="2" type="ORF">AAP_04861</name>
</gene>
<feature type="region of interest" description="Disordered" evidence="1">
    <location>
        <begin position="58"/>
        <end position="148"/>
    </location>
</feature>
<proteinExistence type="predicted"/>
<sequence length="148" mass="16055">MSSANTTDPIIYSALGTIIERIYAIQSSICSIEYTQRRLERKLQRICAEMGIAYADLYLGPTEPPPYASSPPHSPQFEPPTPPSPLLQLTPPPPPSPPGPPSLNSPAPASPSPVLPSSVPETEYSDFPDVTDPWQEEDGEIDQTTRIS</sequence>
<name>A0A167W8V4_9EURO</name>